<comment type="subcellular location">
    <subcellularLocation>
        <location evidence="1 7">Membrane</location>
        <topology evidence="1 7">Multi-pass membrane protein</topology>
    </subcellularLocation>
</comment>
<keyword evidence="5 7" id="KW-0472">Membrane</keyword>
<evidence type="ECO:0000256" key="5">
    <source>
        <dbReference type="ARBA" id="ARBA00023136"/>
    </source>
</evidence>
<evidence type="ECO:0000256" key="3">
    <source>
        <dbReference type="ARBA" id="ARBA00022692"/>
    </source>
</evidence>
<accession>A0AA36DBU4</accession>
<dbReference type="EMBL" id="CATQJA010002693">
    <property type="protein sequence ID" value="CAJ0584397.1"/>
    <property type="molecule type" value="Genomic_DNA"/>
</dbReference>
<feature type="non-terminal residue" evidence="8">
    <location>
        <position position="234"/>
    </location>
</feature>
<dbReference type="PANTHER" id="PTHR19282:SF530">
    <property type="entry name" value="TETRASPANIN"/>
    <property type="match status" value="1"/>
</dbReference>
<evidence type="ECO:0000313" key="9">
    <source>
        <dbReference type="Proteomes" id="UP001177023"/>
    </source>
</evidence>
<dbReference type="InterPro" id="IPR018499">
    <property type="entry name" value="Tetraspanin/Peripherin"/>
</dbReference>
<feature type="transmembrane region" description="Helical" evidence="7">
    <location>
        <begin position="12"/>
        <end position="35"/>
    </location>
</feature>
<name>A0AA36DBU4_9BILA</name>
<comment type="caution">
    <text evidence="8">The sequence shown here is derived from an EMBL/GenBank/DDBJ whole genome shotgun (WGS) entry which is preliminary data.</text>
</comment>
<sequence>MVYGCGNRCVKLLFFLVNLLICIFGALVFGFSLWANIDKNFSQHLSDFIKNIDQGKEHHIDDIAKYQASLWVLVGVGIILFMVGFLGCCGAACESPVLLSLFFFIVVICTILELAATIFALVNKEKFVSSLGQVMDKCGSEAQLRPALKPIQEVFHCCGATAATKQLFIDEGFCPGALAQKSDCFDVLQREIEESGETIVVIAFILVAVQIASLFFSCVLCRASREVRYAGYYA</sequence>
<dbReference type="SUPFAM" id="SSF48652">
    <property type="entry name" value="Tetraspanin"/>
    <property type="match status" value="1"/>
</dbReference>
<evidence type="ECO:0000256" key="2">
    <source>
        <dbReference type="ARBA" id="ARBA00006840"/>
    </source>
</evidence>
<evidence type="ECO:0000256" key="6">
    <source>
        <dbReference type="PIRSR" id="PIRSR002419-1"/>
    </source>
</evidence>
<organism evidence="8 9">
    <name type="scientific">Mesorhabditis spiculigera</name>
    <dbReference type="NCBI Taxonomy" id="96644"/>
    <lineage>
        <taxon>Eukaryota</taxon>
        <taxon>Metazoa</taxon>
        <taxon>Ecdysozoa</taxon>
        <taxon>Nematoda</taxon>
        <taxon>Chromadorea</taxon>
        <taxon>Rhabditida</taxon>
        <taxon>Rhabditina</taxon>
        <taxon>Rhabditomorpha</taxon>
        <taxon>Rhabditoidea</taxon>
        <taxon>Rhabditidae</taxon>
        <taxon>Mesorhabditinae</taxon>
        <taxon>Mesorhabditis</taxon>
    </lineage>
</organism>
<evidence type="ECO:0000256" key="4">
    <source>
        <dbReference type="ARBA" id="ARBA00022989"/>
    </source>
</evidence>
<evidence type="ECO:0000256" key="7">
    <source>
        <dbReference type="RuleBase" id="RU361218"/>
    </source>
</evidence>
<reference evidence="8" key="1">
    <citation type="submission" date="2023-06" db="EMBL/GenBank/DDBJ databases">
        <authorList>
            <person name="Delattre M."/>
        </authorList>
    </citation>
    <scope>NUCLEOTIDE SEQUENCE</scope>
    <source>
        <strain evidence="8">AF72</strain>
    </source>
</reference>
<dbReference type="Pfam" id="PF00335">
    <property type="entry name" value="Tetraspanin"/>
    <property type="match status" value="1"/>
</dbReference>
<protein>
    <recommendedName>
        <fullName evidence="7">Tetraspanin</fullName>
    </recommendedName>
</protein>
<keyword evidence="3 7" id="KW-0812">Transmembrane</keyword>
<feature type="transmembrane region" description="Helical" evidence="7">
    <location>
        <begin position="68"/>
        <end position="89"/>
    </location>
</feature>
<comment type="similarity">
    <text evidence="2 7">Belongs to the tetraspanin (TM4SF) family.</text>
</comment>
<keyword evidence="9" id="KW-1185">Reference proteome</keyword>
<evidence type="ECO:0000256" key="1">
    <source>
        <dbReference type="ARBA" id="ARBA00004141"/>
    </source>
</evidence>
<feature type="transmembrane region" description="Helical" evidence="7">
    <location>
        <begin position="101"/>
        <end position="122"/>
    </location>
</feature>
<dbReference type="PIRSF" id="PIRSF002419">
    <property type="entry name" value="Tetraspanin"/>
    <property type="match status" value="1"/>
</dbReference>
<dbReference type="InterPro" id="IPR000301">
    <property type="entry name" value="Tetraspanin_animals"/>
</dbReference>
<dbReference type="PANTHER" id="PTHR19282">
    <property type="entry name" value="TETRASPANIN"/>
    <property type="match status" value="1"/>
</dbReference>
<dbReference type="Proteomes" id="UP001177023">
    <property type="component" value="Unassembled WGS sequence"/>
</dbReference>
<keyword evidence="4 7" id="KW-1133">Transmembrane helix</keyword>
<proteinExistence type="inferred from homology"/>
<evidence type="ECO:0000313" key="8">
    <source>
        <dbReference type="EMBL" id="CAJ0584397.1"/>
    </source>
</evidence>
<feature type="disulfide bond" evidence="6">
    <location>
        <begin position="157"/>
        <end position="184"/>
    </location>
</feature>
<dbReference type="PRINTS" id="PR00259">
    <property type="entry name" value="TMFOUR"/>
</dbReference>
<feature type="disulfide bond" evidence="6">
    <location>
        <begin position="158"/>
        <end position="174"/>
    </location>
</feature>
<dbReference type="AlphaFoldDB" id="A0AA36DBU4"/>
<dbReference type="GO" id="GO:0005886">
    <property type="term" value="C:plasma membrane"/>
    <property type="evidence" value="ECO:0007669"/>
    <property type="project" value="TreeGrafter"/>
</dbReference>
<dbReference type="InterPro" id="IPR008952">
    <property type="entry name" value="Tetraspanin_EC2_sf"/>
</dbReference>
<keyword evidence="6" id="KW-1015">Disulfide bond</keyword>
<gene>
    <name evidence="8" type="ORF">MSPICULIGERA_LOCUS22454</name>
</gene>
<feature type="transmembrane region" description="Helical" evidence="7">
    <location>
        <begin position="199"/>
        <end position="221"/>
    </location>
</feature>